<dbReference type="Proteomes" id="UP000619293">
    <property type="component" value="Unassembled WGS sequence"/>
</dbReference>
<name>A0A8J3K2X6_9ACTN</name>
<protein>
    <submittedName>
        <fullName evidence="2">Uncharacterized protein</fullName>
    </submittedName>
</protein>
<sequence>MDGAAAVQSTQDETHQQHDDSTAWENSLDDDLARLNQRGRDLGTELGRLSGQLADLAKDIKSRHHR</sequence>
<dbReference type="EMBL" id="BONG01000055">
    <property type="protein sequence ID" value="GIF93029.1"/>
    <property type="molecule type" value="Genomic_DNA"/>
</dbReference>
<evidence type="ECO:0000313" key="3">
    <source>
        <dbReference type="Proteomes" id="UP000619293"/>
    </source>
</evidence>
<reference evidence="2 3" key="1">
    <citation type="submission" date="2021-01" db="EMBL/GenBank/DDBJ databases">
        <title>Whole genome shotgun sequence of Catellatospora chokoriensis NBRC 107358.</title>
        <authorList>
            <person name="Komaki H."/>
            <person name="Tamura T."/>
        </authorList>
    </citation>
    <scope>NUCLEOTIDE SEQUENCE [LARGE SCALE GENOMIC DNA]</scope>
    <source>
        <strain evidence="2 3">NBRC 107358</strain>
    </source>
</reference>
<comment type="caution">
    <text evidence="2">The sequence shown here is derived from an EMBL/GenBank/DDBJ whole genome shotgun (WGS) entry which is preliminary data.</text>
</comment>
<dbReference type="AlphaFoldDB" id="A0A8J3K2X6"/>
<feature type="region of interest" description="Disordered" evidence="1">
    <location>
        <begin position="43"/>
        <end position="66"/>
    </location>
</feature>
<feature type="compositionally biased region" description="Basic and acidic residues" evidence="1">
    <location>
        <begin position="12"/>
        <end position="21"/>
    </location>
</feature>
<proteinExistence type="predicted"/>
<accession>A0A8J3K2X6</accession>
<keyword evidence="3" id="KW-1185">Reference proteome</keyword>
<evidence type="ECO:0000256" key="1">
    <source>
        <dbReference type="SAM" id="MobiDB-lite"/>
    </source>
</evidence>
<dbReference type="RefSeq" id="WP_191842699.1">
    <property type="nucleotide sequence ID" value="NZ_BAAALB010000027.1"/>
</dbReference>
<organism evidence="2 3">
    <name type="scientific">Catellatospora chokoriensis</name>
    <dbReference type="NCBI Taxonomy" id="310353"/>
    <lineage>
        <taxon>Bacteria</taxon>
        <taxon>Bacillati</taxon>
        <taxon>Actinomycetota</taxon>
        <taxon>Actinomycetes</taxon>
        <taxon>Micromonosporales</taxon>
        <taxon>Micromonosporaceae</taxon>
        <taxon>Catellatospora</taxon>
    </lineage>
</organism>
<gene>
    <name evidence="2" type="ORF">Cch02nite_64730</name>
</gene>
<evidence type="ECO:0000313" key="2">
    <source>
        <dbReference type="EMBL" id="GIF93029.1"/>
    </source>
</evidence>
<feature type="region of interest" description="Disordered" evidence="1">
    <location>
        <begin position="1"/>
        <end position="31"/>
    </location>
</feature>